<dbReference type="Pfam" id="PF01302">
    <property type="entry name" value="CAP_GLY"/>
    <property type="match status" value="1"/>
</dbReference>
<feature type="domain" description="CAP-Gly" evidence="1">
    <location>
        <begin position="24"/>
        <end position="66"/>
    </location>
</feature>
<accession>A0A0G2FW67</accession>
<dbReference type="SUPFAM" id="SSF74924">
    <property type="entry name" value="Cap-Gly domain"/>
    <property type="match status" value="1"/>
</dbReference>
<dbReference type="Gene3D" id="2.30.30.190">
    <property type="entry name" value="CAP Gly-rich-like domain"/>
    <property type="match status" value="1"/>
</dbReference>
<dbReference type="Proteomes" id="UP000034680">
    <property type="component" value="Unassembled WGS sequence"/>
</dbReference>
<sequence>MGDLAAGQVIRLADGRNAVIRFVGETTFAPGLWVGVELDDGTGKNDGSVQGERYFDCVMGNGIHKEDKHLETEQHVHFRLEDCEHLCRYWRREKEELECPQP</sequence>
<dbReference type="PROSITE" id="PS00845">
    <property type="entry name" value="CAP_GLY_1"/>
    <property type="match status" value="1"/>
</dbReference>
<dbReference type="STRING" id="1214573.A0A0G2FW67"/>
<reference evidence="2 3" key="2">
    <citation type="submission" date="2015-05" db="EMBL/GenBank/DDBJ databases">
        <authorList>
            <person name="Morales-Cruz A."/>
            <person name="Amrine K.C."/>
            <person name="Cantu D."/>
        </authorList>
    </citation>
    <scope>NUCLEOTIDE SEQUENCE [LARGE SCALE GENOMIC DNA]</scope>
    <source>
        <strain evidence="2">DA912</strain>
    </source>
</reference>
<dbReference type="OrthoDB" id="2130750at2759"/>
<name>A0A0G2FW67_9PEZI</name>
<evidence type="ECO:0000313" key="3">
    <source>
        <dbReference type="Proteomes" id="UP000034680"/>
    </source>
</evidence>
<dbReference type="AlphaFoldDB" id="A0A0G2FW67"/>
<dbReference type="PANTHER" id="PTHR18916">
    <property type="entry name" value="DYNACTIN 1-RELATED MICROTUBULE-BINDING"/>
    <property type="match status" value="1"/>
</dbReference>
<dbReference type="SMART" id="SM01052">
    <property type="entry name" value="CAP_GLY"/>
    <property type="match status" value="1"/>
</dbReference>
<evidence type="ECO:0000313" key="2">
    <source>
        <dbReference type="EMBL" id="KKY38169.1"/>
    </source>
</evidence>
<keyword evidence="3" id="KW-1185">Reference proteome</keyword>
<dbReference type="EMBL" id="LCUC01000061">
    <property type="protein sequence ID" value="KKY38169.1"/>
    <property type="molecule type" value="Genomic_DNA"/>
</dbReference>
<reference evidence="2 3" key="1">
    <citation type="submission" date="2015-05" db="EMBL/GenBank/DDBJ databases">
        <title>Distinctive expansion of gene families associated with plant cell wall degradation and secondary metabolism in the genomes of grapevine trunk pathogens.</title>
        <authorList>
            <person name="Lawrence D.P."/>
            <person name="Travadon R."/>
            <person name="Rolshausen P.E."/>
            <person name="Baumgartner K."/>
        </authorList>
    </citation>
    <scope>NUCLEOTIDE SEQUENCE [LARGE SCALE GENOMIC DNA]</scope>
    <source>
        <strain evidence="2">DA912</strain>
    </source>
</reference>
<gene>
    <name evidence="2" type="ORF">UCDDA912_g01927</name>
</gene>
<dbReference type="PROSITE" id="PS50245">
    <property type="entry name" value="CAP_GLY_2"/>
    <property type="match status" value="1"/>
</dbReference>
<dbReference type="InterPro" id="IPR000938">
    <property type="entry name" value="CAP-Gly_domain"/>
</dbReference>
<organism evidence="2 3">
    <name type="scientific">Diaporthe ampelina</name>
    <dbReference type="NCBI Taxonomy" id="1214573"/>
    <lineage>
        <taxon>Eukaryota</taxon>
        <taxon>Fungi</taxon>
        <taxon>Dikarya</taxon>
        <taxon>Ascomycota</taxon>
        <taxon>Pezizomycotina</taxon>
        <taxon>Sordariomycetes</taxon>
        <taxon>Sordariomycetidae</taxon>
        <taxon>Diaporthales</taxon>
        <taxon>Diaporthaceae</taxon>
        <taxon>Diaporthe</taxon>
    </lineage>
</organism>
<comment type="caution">
    <text evidence="2">The sequence shown here is derived from an EMBL/GenBank/DDBJ whole genome shotgun (WGS) entry which is preliminary data.</text>
</comment>
<proteinExistence type="predicted"/>
<evidence type="ECO:0000259" key="1">
    <source>
        <dbReference type="PROSITE" id="PS50245"/>
    </source>
</evidence>
<protein>
    <submittedName>
        <fullName evidence="2">Putative dynactin</fullName>
    </submittedName>
</protein>
<dbReference type="InterPro" id="IPR036859">
    <property type="entry name" value="CAP-Gly_dom_sf"/>
</dbReference>